<keyword evidence="4" id="KW-1003">Cell membrane</keyword>
<comment type="similarity">
    <text evidence="2">Belongs to the ABC transporter superfamily.</text>
</comment>
<dbReference type="Pfam" id="PF00005">
    <property type="entry name" value="ABC_tran"/>
    <property type="match status" value="1"/>
</dbReference>
<dbReference type="InterPro" id="IPR003439">
    <property type="entry name" value="ABC_transporter-like_ATP-bd"/>
</dbReference>
<dbReference type="SUPFAM" id="SSF52540">
    <property type="entry name" value="P-loop containing nucleoside triphosphate hydrolases"/>
    <property type="match status" value="1"/>
</dbReference>
<evidence type="ECO:0000259" key="9">
    <source>
        <dbReference type="PROSITE" id="PS50893"/>
    </source>
</evidence>
<evidence type="ECO:0000313" key="11">
    <source>
        <dbReference type="Proteomes" id="UP000233534"/>
    </source>
</evidence>
<keyword evidence="3" id="KW-0813">Transport</keyword>
<dbReference type="AlphaFoldDB" id="A0A2K9EQH9"/>
<evidence type="ECO:0000256" key="6">
    <source>
        <dbReference type="ARBA" id="ARBA00022840"/>
    </source>
</evidence>
<evidence type="ECO:0000256" key="5">
    <source>
        <dbReference type="ARBA" id="ARBA00022741"/>
    </source>
</evidence>
<dbReference type="FunFam" id="3.40.50.300:FF:000224">
    <property type="entry name" value="Energy-coupling factor transporter ATP-binding protein EcfA"/>
    <property type="match status" value="1"/>
</dbReference>
<dbReference type="GO" id="GO:0005524">
    <property type="term" value="F:ATP binding"/>
    <property type="evidence" value="ECO:0007669"/>
    <property type="project" value="UniProtKB-KW"/>
</dbReference>
<dbReference type="GO" id="GO:0042626">
    <property type="term" value="F:ATPase-coupled transmembrane transporter activity"/>
    <property type="evidence" value="ECO:0007669"/>
    <property type="project" value="TreeGrafter"/>
</dbReference>
<dbReference type="Proteomes" id="UP000233534">
    <property type="component" value="Chromosome"/>
</dbReference>
<dbReference type="Gene3D" id="3.40.50.300">
    <property type="entry name" value="P-loop containing nucleotide triphosphate hydrolases"/>
    <property type="match status" value="1"/>
</dbReference>
<organism evidence="10 11">
    <name type="scientific">Acetivibrio saccincola</name>
    <dbReference type="NCBI Taxonomy" id="1677857"/>
    <lineage>
        <taxon>Bacteria</taxon>
        <taxon>Bacillati</taxon>
        <taxon>Bacillota</taxon>
        <taxon>Clostridia</taxon>
        <taxon>Eubacteriales</taxon>
        <taxon>Oscillospiraceae</taxon>
        <taxon>Acetivibrio</taxon>
    </lineage>
</organism>
<dbReference type="EMBL" id="CP025197">
    <property type="protein sequence ID" value="AUG58891.1"/>
    <property type="molecule type" value="Genomic_DNA"/>
</dbReference>
<dbReference type="InterPro" id="IPR003593">
    <property type="entry name" value="AAA+_ATPase"/>
</dbReference>
<dbReference type="GO" id="GO:0043190">
    <property type="term" value="C:ATP-binding cassette (ABC) transporter complex"/>
    <property type="evidence" value="ECO:0007669"/>
    <property type="project" value="TreeGrafter"/>
</dbReference>
<evidence type="ECO:0000256" key="8">
    <source>
        <dbReference type="ARBA" id="ARBA00023136"/>
    </source>
</evidence>
<dbReference type="InterPro" id="IPR015856">
    <property type="entry name" value="ABC_transpr_CbiO/EcfA_su"/>
</dbReference>
<dbReference type="CDD" id="cd03225">
    <property type="entry name" value="ABC_cobalt_CbiO_domain1"/>
    <property type="match status" value="1"/>
</dbReference>
<evidence type="ECO:0000256" key="4">
    <source>
        <dbReference type="ARBA" id="ARBA00022475"/>
    </source>
</evidence>
<gene>
    <name evidence="10" type="primary">ecfA1</name>
    <name evidence="10" type="ORF">HVS_15230</name>
</gene>
<keyword evidence="8" id="KW-0472">Membrane</keyword>
<comment type="subcellular location">
    <subcellularLocation>
        <location evidence="1">Cell membrane</location>
        <topology evidence="1">Peripheral membrane protein</topology>
    </subcellularLocation>
</comment>
<dbReference type="SMART" id="SM00382">
    <property type="entry name" value="AAA"/>
    <property type="match status" value="1"/>
</dbReference>
<dbReference type="EC" id="3.6.3.-" evidence="10"/>
<feature type="domain" description="ABC transporter" evidence="9">
    <location>
        <begin position="3"/>
        <end position="236"/>
    </location>
</feature>
<proteinExistence type="inferred from homology"/>
<sequence length="282" mass="31378">MAVQIDSLTHIYMKGTAFEKKALDNINLTIEDGEFVGIIGHTGSGKSTLVQHLKGILKPTFGSVCIGGKEANVKNSVGILFQNPEHQLFEDTVYEDIAYGLKNKGMDKGLIDEKVKEIAKILGIGDEILKSSPFELSWGEKKLVAMAGVLVLEPEILVLDEPGAGLDARGRDAIFNIVQNLYKRKNLTVIFVSHCMKDVVKFVNRVIVLDKGQIKMDGPKKEIFNCMEELKKMGIDVPEMVYFMKSLKSFIPDLKDDVFTVRDAKEEIKKILKLKSFGGEKV</sequence>
<name>A0A2K9EQH9_9FIRM</name>
<evidence type="ECO:0000313" key="10">
    <source>
        <dbReference type="EMBL" id="AUG58891.1"/>
    </source>
</evidence>
<evidence type="ECO:0000256" key="3">
    <source>
        <dbReference type="ARBA" id="ARBA00022448"/>
    </source>
</evidence>
<protein>
    <submittedName>
        <fullName evidence="10">Energy-coupling factor transporter ATP-binding protein EcfA2</fullName>
        <ecNumber evidence="10">3.6.3.-</ecNumber>
    </submittedName>
</protein>
<reference evidence="10 11" key="1">
    <citation type="submission" date="2017-12" db="EMBL/GenBank/DDBJ databases">
        <title>Complete genome sequence of Herbivorax saccincola GGR1, a novel Cellulosome-producing hydrolytic bacterium in a thermophilic biogas plant, established by Illumina and Nanopore MinION sequencing.</title>
        <authorList>
            <person name="Pechtl A."/>
            <person name="Ruckert C."/>
            <person name="Koeck D.E."/>
            <person name="Maus I."/>
            <person name="Winkler A."/>
            <person name="Kalinowski J."/>
            <person name="Puhler A."/>
            <person name="Schwarz W.W."/>
            <person name="Zverlov V.V."/>
            <person name="Schluter A."/>
            <person name="Liebl W."/>
        </authorList>
    </citation>
    <scope>NUCLEOTIDE SEQUENCE [LARGE SCALE GENOMIC DNA]</scope>
    <source>
        <strain evidence="11">SR1</strain>
    </source>
</reference>
<dbReference type="InterPro" id="IPR050095">
    <property type="entry name" value="ECF_ABC_transporter_ATP-bd"/>
</dbReference>
<keyword evidence="7" id="KW-1278">Translocase</keyword>
<dbReference type="PROSITE" id="PS50893">
    <property type="entry name" value="ABC_TRANSPORTER_2"/>
    <property type="match status" value="1"/>
</dbReference>
<dbReference type="GO" id="GO:0016887">
    <property type="term" value="F:ATP hydrolysis activity"/>
    <property type="evidence" value="ECO:0007669"/>
    <property type="project" value="InterPro"/>
</dbReference>
<keyword evidence="5" id="KW-0547">Nucleotide-binding</keyword>
<keyword evidence="11" id="KW-1185">Reference proteome</keyword>
<evidence type="ECO:0000256" key="7">
    <source>
        <dbReference type="ARBA" id="ARBA00022967"/>
    </source>
</evidence>
<dbReference type="InterPro" id="IPR027417">
    <property type="entry name" value="P-loop_NTPase"/>
</dbReference>
<accession>A0A2K9EQH9</accession>
<evidence type="ECO:0000256" key="2">
    <source>
        <dbReference type="ARBA" id="ARBA00005417"/>
    </source>
</evidence>
<evidence type="ECO:0000256" key="1">
    <source>
        <dbReference type="ARBA" id="ARBA00004202"/>
    </source>
</evidence>
<dbReference type="KEGG" id="hsc:HVS_15230"/>
<dbReference type="PANTHER" id="PTHR43553:SF27">
    <property type="entry name" value="ENERGY-COUPLING FACTOR TRANSPORTER ATP-BINDING PROTEIN ECFA2"/>
    <property type="match status" value="1"/>
</dbReference>
<keyword evidence="10" id="KW-0378">Hydrolase</keyword>
<keyword evidence="6 10" id="KW-0067">ATP-binding</keyword>
<dbReference type="RefSeq" id="WP_101303579.1">
    <property type="nucleotide sequence ID" value="NZ_CP025197.1"/>
</dbReference>
<dbReference type="PANTHER" id="PTHR43553">
    <property type="entry name" value="HEAVY METAL TRANSPORTER"/>
    <property type="match status" value="1"/>
</dbReference>